<dbReference type="Gene3D" id="3.40.50.2000">
    <property type="entry name" value="Glycogen Phosphorylase B"/>
    <property type="match status" value="2"/>
</dbReference>
<keyword evidence="3" id="KW-0808">Transferase</keyword>
<reference evidence="3 4" key="1">
    <citation type="submission" date="2019-07" db="EMBL/GenBank/DDBJ databases">
        <title>Whole genome shotgun sequence of Segetibacter aerophilus NBRC 106135.</title>
        <authorList>
            <person name="Hosoyama A."/>
            <person name="Uohara A."/>
            <person name="Ohji S."/>
            <person name="Ichikawa N."/>
        </authorList>
    </citation>
    <scope>NUCLEOTIDE SEQUENCE [LARGE SCALE GENOMIC DNA]</scope>
    <source>
        <strain evidence="3 4">NBRC 106135</strain>
    </source>
</reference>
<dbReference type="InterPro" id="IPR001296">
    <property type="entry name" value="Glyco_trans_1"/>
</dbReference>
<dbReference type="Pfam" id="PF00534">
    <property type="entry name" value="Glycos_transf_1"/>
    <property type="match status" value="1"/>
</dbReference>
<dbReference type="InterPro" id="IPR028098">
    <property type="entry name" value="Glyco_trans_4-like_N"/>
</dbReference>
<dbReference type="Pfam" id="PF13439">
    <property type="entry name" value="Glyco_transf_4"/>
    <property type="match status" value="1"/>
</dbReference>
<dbReference type="PANTHER" id="PTHR12526">
    <property type="entry name" value="GLYCOSYLTRANSFERASE"/>
    <property type="match status" value="1"/>
</dbReference>
<dbReference type="CDD" id="cd03811">
    <property type="entry name" value="GT4_GT28_WabH-like"/>
    <property type="match status" value="1"/>
</dbReference>
<dbReference type="GO" id="GO:0016757">
    <property type="term" value="F:glycosyltransferase activity"/>
    <property type="evidence" value="ECO:0007669"/>
    <property type="project" value="InterPro"/>
</dbReference>
<evidence type="ECO:0000259" key="1">
    <source>
        <dbReference type="Pfam" id="PF00534"/>
    </source>
</evidence>
<protein>
    <submittedName>
        <fullName evidence="3">Glycosyl transferase family 1</fullName>
    </submittedName>
</protein>
<dbReference type="AlphaFoldDB" id="A0A512BD68"/>
<name>A0A512BD68_9BACT</name>
<feature type="domain" description="Glycosyl transferase family 1" evidence="1">
    <location>
        <begin position="161"/>
        <end position="312"/>
    </location>
</feature>
<dbReference type="PANTHER" id="PTHR12526:SF630">
    <property type="entry name" value="GLYCOSYLTRANSFERASE"/>
    <property type="match status" value="1"/>
</dbReference>
<comment type="caution">
    <text evidence="3">The sequence shown here is derived from an EMBL/GenBank/DDBJ whole genome shotgun (WGS) entry which is preliminary data.</text>
</comment>
<feature type="domain" description="Glycosyltransferase subfamily 4-like N-terminal" evidence="2">
    <location>
        <begin position="12"/>
        <end position="152"/>
    </location>
</feature>
<dbReference type="Proteomes" id="UP000321513">
    <property type="component" value="Unassembled WGS sequence"/>
</dbReference>
<gene>
    <name evidence="3" type="ORF">SAE01_23800</name>
</gene>
<evidence type="ECO:0000259" key="2">
    <source>
        <dbReference type="Pfam" id="PF13439"/>
    </source>
</evidence>
<keyword evidence="4" id="KW-1185">Reference proteome</keyword>
<dbReference type="SUPFAM" id="SSF53756">
    <property type="entry name" value="UDP-Glycosyltransferase/glycogen phosphorylase"/>
    <property type="match status" value="1"/>
</dbReference>
<dbReference type="OrthoDB" id="9792322at2"/>
<sequence length="351" mass="39930">MKVAHCFFTMHIGGSQILAIDLINKMCREHEVFLLIVNDQWNQQLLDKVDKRVVVRCINRKEGSRNPLPVLRFNLLLKKIKPDVIHCHENKIINLIKIGKYKTIYTVHDVGVKNIEVKKYSVLVAISKSVKADVTERFGVKAKVIHNGISMETFAKRKQYALSNDKPFKIVQVSRLVHEKKGQDILIKAIDKLVKNSEIQITLDIIGNGPSYNYLQSLIKSYSLERSIKLIGAKDRKWISQNLLDYHVLVQPSRFEGFGLTLIEGIAAGVPVIASDIDGPAEIMTSLNSKFTFESENIDACANKLMEVITLYQRNKIESIMEVTYREIAAQFSLASAVDNYLRLYEEVVRA</sequence>
<proteinExistence type="predicted"/>
<dbReference type="EMBL" id="BJYT01000008">
    <property type="protein sequence ID" value="GEO09884.1"/>
    <property type="molecule type" value="Genomic_DNA"/>
</dbReference>
<organism evidence="3 4">
    <name type="scientific">Segetibacter aerophilus</name>
    <dbReference type="NCBI Taxonomy" id="670293"/>
    <lineage>
        <taxon>Bacteria</taxon>
        <taxon>Pseudomonadati</taxon>
        <taxon>Bacteroidota</taxon>
        <taxon>Chitinophagia</taxon>
        <taxon>Chitinophagales</taxon>
        <taxon>Chitinophagaceae</taxon>
        <taxon>Segetibacter</taxon>
    </lineage>
</organism>
<accession>A0A512BD68</accession>
<evidence type="ECO:0000313" key="4">
    <source>
        <dbReference type="Proteomes" id="UP000321513"/>
    </source>
</evidence>
<evidence type="ECO:0000313" key="3">
    <source>
        <dbReference type="EMBL" id="GEO09884.1"/>
    </source>
</evidence>